<dbReference type="EMBL" id="QVRA01000002">
    <property type="protein sequence ID" value="RJG57068.1"/>
    <property type="molecule type" value="Genomic_DNA"/>
</dbReference>
<organism evidence="1 2">
    <name type="scientific">Sphingobium terrigena</name>
    <dbReference type="NCBI Taxonomy" id="2304063"/>
    <lineage>
        <taxon>Bacteria</taxon>
        <taxon>Pseudomonadati</taxon>
        <taxon>Pseudomonadota</taxon>
        <taxon>Alphaproteobacteria</taxon>
        <taxon>Sphingomonadales</taxon>
        <taxon>Sphingomonadaceae</taxon>
        <taxon>Sphingobium</taxon>
    </lineage>
</organism>
<evidence type="ECO:0000313" key="1">
    <source>
        <dbReference type="EMBL" id="RJG57068.1"/>
    </source>
</evidence>
<sequence>MNSPCIDLCAFDGSTGWCRGCGRSKPECRTWKKAQPQQQRKIAADLPRRLAKLAGCGRDK</sequence>
<reference evidence="1 2" key="1">
    <citation type="submission" date="2018-08" db="EMBL/GenBank/DDBJ databases">
        <title>Sphingobium sp. EO9.</title>
        <authorList>
            <person name="Park Y."/>
            <person name="Kim K.H."/>
            <person name="Jeon C.O."/>
        </authorList>
    </citation>
    <scope>NUCLEOTIDE SEQUENCE [LARGE SCALE GENOMIC DNA]</scope>
    <source>
        <strain evidence="1 2">EO9</strain>
    </source>
</reference>
<dbReference type="Pfam" id="PF06945">
    <property type="entry name" value="DUF1289"/>
    <property type="match status" value="1"/>
</dbReference>
<protein>
    <submittedName>
        <fullName evidence="1">DUF1289 domain-containing protein</fullName>
    </submittedName>
</protein>
<comment type="caution">
    <text evidence="1">The sequence shown here is derived from an EMBL/GenBank/DDBJ whole genome shotgun (WGS) entry which is preliminary data.</text>
</comment>
<dbReference type="Proteomes" id="UP000283469">
    <property type="component" value="Unassembled WGS sequence"/>
</dbReference>
<dbReference type="RefSeq" id="WP_119743789.1">
    <property type="nucleotide sequence ID" value="NZ_QVRA01000002.1"/>
</dbReference>
<dbReference type="AlphaFoldDB" id="A0A418YWT6"/>
<proteinExistence type="predicted"/>
<dbReference type="InterPro" id="IPR010710">
    <property type="entry name" value="DUF1289"/>
</dbReference>
<name>A0A418YWT6_9SPHN</name>
<accession>A0A418YWT6</accession>
<gene>
    <name evidence="1" type="ORF">D0Z70_02245</name>
</gene>
<evidence type="ECO:0000313" key="2">
    <source>
        <dbReference type="Proteomes" id="UP000283469"/>
    </source>
</evidence>
<dbReference type="OrthoDB" id="9811423at2"/>
<keyword evidence="2" id="KW-1185">Reference proteome</keyword>